<protein>
    <submittedName>
        <fullName evidence="1">Uncharacterized protein</fullName>
    </submittedName>
</protein>
<keyword evidence="2" id="KW-1185">Reference proteome</keyword>
<dbReference type="Proteomes" id="UP000032900">
    <property type="component" value="Unassembled WGS sequence"/>
</dbReference>
<organism evidence="1 2">
    <name type="scientific">Geofilum rubicundum JCM 15548</name>
    <dbReference type="NCBI Taxonomy" id="1236989"/>
    <lineage>
        <taxon>Bacteria</taxon>
        <taxon>Pseudomonadati</taxon>
        <taxon>Bacteroidota</taxon>
        <taxon>Bacteroidia</taxon>
        <taxon>Marinilabiliales</taxon>
        <taxon>Marinilabiliaceae</taxon>
        <taxon>Geofilum</taxon>
    </lineage>
</organism>
<proteinExistence type="predicted"/>
<accession>A0A0E9LUM0</accession>
<sequence length="131" mass="15549">MNSKFGQPDSIVENYDHCQHLFDDEYELVYRGGLKFHLKNDSIIAESIKLNEGIRLIYNDLLFDKETTLQEFSILFTQAFERREVVDIDDYPYGNNLTLLKFKENMDALDYVICFFFKDGKLFYVARLFPC</sequence>
<dbReference type="EMBL" id="BAZW01000008">
    <property type="protein sequence ID" value="GAO29287.1"/>
    <property type="molecule type" value="Genomic_DNA"/>
</dbReference>
<name>A0A0E9LUM0_9BACT</name>
<comment type="caution">
    <text evidence="1">The sequence shown here is derived from an EMBL/GenBank/DDBJ whole genome shotgun (WGS) entry which is preliminary data.</text>
</comment>
<evidence type="ECO:0000313" key="2">
    <source>
        <dbReference type="Proteomes" id="UP000032900"/>
    </source>
</evidence>
<evidence type="ECO:0000313" key="1">
    <source>
        <dbReference type="EMBL" id="GAO29287.1"/>
    </source>
</evidence>
<dbReference type="AlphaFoldDB" id="A0A0E9LUM0"/>
<gene>
    <name evidence="1" type="ORF">JCM15548_11460</name>
</gene>
<reference evidence="1 2" key="1">
    <citation type="journal article" date="2015" name="Microbes Environ.">
        <title>Distribution and evolution of nitrogen fixation genes in the phylum bacteroidetes.</title>
        <authorList>
            <person name="Inoue J."/>
            <person name="Oshima K."/>
            <person name="Suda W."/>
            <person name="Sakamoto M."/>
            <person name="Iino T."/>
            <person name="Noda S."/>
            <person name="Hongoh Y."/>
            <person name="Hattori M."/>
            <person name="Ohkuma M."/>
        </authorList>
    </citation>
    <scope>NUCLEOTIDE SEQUENCE [LARGE SCALE GENOMIC DNA]</scope>
    <source>
        <strain evidence="1">JCM 15548</strain>
    </source>
</reference>